<feature type="signal peptide" evidence="1">
    <location>
        <begin position="1"/>
        <end position="21"/>
    </location>
</feature>
<comment type="caution">
    <text evidence="2">The sequence shown here is derived from an EMBL/GenBank/DDBJ whole genome shotgun (WGS) entry which is preliminary data.</text>
</comment>
<dbReference type="NCBIfam" id="TIGR02001">
    <property type="entry name" value="gcw_chp"/>
    <property type="match status" value="1"/>
</dbReference>
<dbReference type="Proteomes" id="UP001427805">
    <property type="component" value="Unassembled WGS sequence"/>
</dbReference>
<dbReference type="EMBL" id="JBDIZK010000001">
    <property type="protein sequence ID" value="MEN3745593.1"/>
    <property type="molecule type" value="Genomic_DNA"/>
</dbReference>
<sequence>MRFSKLMIGVCALAGATPAFAQDETEPAPEITVSGSAAVVSDYRFRGISQTDGNFAVQAGITVSHASGFYASVWGSSVDDYVTVHGSANQEIDLIAGFKTTSGGVTFDIGAVYYLYPGTKPGFTGDVSKSSIFEPYAAVSYGIGPVTAKATFAYAPKQTSLALDQGQLGGPKQDNAYLAGDLSTSIPNTPISLTAHLGHTWGPSWLGIGNEYTDWSLGASATWKSLTFGVQYVDTDGDYITPSGKNASKGGVVGSVSVSF</sequence>
<evidence type="ECO:0000256" key="1">
    <source>
        <dbReference type="SAM" id="SignalP"/>
    </source>
</evidence>
<evidence type="ECO:0000313" key="2">
    <source>
        <dbReference type="EMBL" id="MEN3745593.1"/>
    </source>
</evidence>
<evidence type="ECO:0000313" key="3">
    <source>
        <dbReference type="Proteomes" id="UP001427805"/>
    </source>
</evidence>
<proteinExistence type="predicted"/>
<accession>A0ABV0B1W1</accession>
<keyword evidence="1" id="KW-0732">Signal</keyword>
<keyword evidence="3" id="KW-1185">Reference proteome</keyword>
<protein>
    <submittedName>
        <fullName evidence="2">TorF family putative porin</fullName>
    </submittedName>
</protein>
<name>A0ABV0B1W1_9SPHN</name>
<gene>
    <name evidence="2" type="ORF">TPR58_00330</name>
</gene>
<reference evidence="2 3" key="1">
    <citation type="submission" date="2024-05" db="EMBL/GenBank/DDBJ databases">
        <title>Sphingomonas sp. HF-S3 16S ribosomal RNA gene Genome sequencing and assembly.</title>
        <authorList>
            <person name="Lee H."/>
        </authorList>
    </citation>
    <scope>NUCLEOTIDE SEQUENCE [LARGE SCALE GENOMIC DNA]</scope>
    <source>
        <strain evidence="2 3">HF-S3</strain>
    </source>
</reference>
<dbReference type="InterPro" id="IPR010239">
    <property type="entry name" value="CHP02001"/>
</dbReference>
<dbReference type="Pfam" id="PF09694">
    <property type="entry name" value="Gcw_chp"/>
    <property type="match status" value="1"/>
</dbReference>
<feature type="chain" id="PRO_5046592333" evidence="1">
    <location>
        <begin position="22"/>
        <end position="260"/>
    </location>
</feature>
<dbReference type="RefSeq" id="WP_346244607.1">
    <property type="nucleotide sequence ID" value="NZ_JBDIZK010000001.1"/>
</dbReference>
<organism evidence="2 3">
    <name type="scientific">Sphingomonas rustica</name>
    <dbReference type="NCBI Taxonomy" id="3103142"/>
    <lineage>
        <taxon>Bacteria</taxon>
        <taxon>Pseudomonadati</taxon>
        <taxon>Pseudomonadota</taxon>
        <taxon>Alphaproteobacteria</taxon>
        <taxon>Sphingomonadales</taxon>
        <taxon>Sphingomonadaceae</taxon>
        <taxon>Sphingomonas</taxon>
    </lineage>
</organism>